<dbReference type="RefSeq" id="WP_249098846.1">
    <property type="nucleotide sequence ID" value="NZ_JAMAST010000003.1"/>
</dbReference>
<reference evidence="1 2" key="1">
    <citation type="submission" date="2022-05" db="EMBL/GenBank/DDBJ databases">
        <title>Sporolactobacillus sp nov CPB3-1, isolated from tree bark (Mangifera indica L.).</title>
        <authorList>
            <person name="Phuengjayaem S."/>
            <person name="Tanasupawat S."/>
        </authorList>
    </citation>
    <scope>NUCLEOTIDE SEQUENCE [LARGE SCALE GENOMIC DNA]</scope>
    <source>
        <strain evidence="1 2">CPB3-1</strain>
    </source>
</reference>
<dbReference type="EMBL" id="JAMAST010000003">
    <property type="protein sequence ID" value="MCL1631249.1"/>
    <property type="molecule type" value="Genomic_DNA"/>
</dbReference>
<dbReference type="Pfam" id="PF16888">
    <property type="entry name" value="YwqH-like"/>
    <property type="match status" value="1"/>
</dbReference>
<evidence type="ECO:0000313" key="1">
    <source>
        <dbReference type="EMBL" id="MCL1631249.1"/>
    </source>
</evidence>
<name>A0ABT0MAE6_9BACL</name>
<protein>
    <submittedName>
        <fullName evidence="1">DUF5082 domain-containing protein</fullName>
    </submittedName>
</protein>
<keyword evidence="2" id="KW-1185">Reference proteome</keyword>
<sequence>MSASETLDAIFHALAHQSASIDEKIERLKSANRRLGHKQAAAVHDLRQITEPKLGAHWQGTKARSFQKKRDSAHDKMHAKLTTTIDDYQQRIEGKIRELRLKNEFLQTTRAMAHEASGLLYKGEKAADALEHKLSKIKGRLF</sequence>
<organism evidence="1 2">
    <name type="scientific">Sporolactobacillus mangiferae</name>
    <dbReference type="NCBI Taxonomy" id="2940498"/>
    <lineage>
        <taxon>Bacteria</taxon>
        <taxon>Bacillati</taxon>
        <taxon>Bacillota</taxon>
        <taxon>Bacilli</taxon>
        <taxon>Bacillales</taxon>
        <taxon>Sporolactobacillaceae</taxon>
        <taxon>Sporolactobacillus</taxon>
    </lineage>
</organism>
<comment type="caution">
    <text evidence="1">The sequence shown here is derived from an EMBL/GenBank/DDBJ whole genome shotgun (WGS) entry which is preliminary data.</text>
</comment>
<proteinExistence type="predicted"/>
<dbReference type="Proteomes" id="UP001203004">
    <property type="component" value="Unassembled WGS sequence"/>
</dbReference>
<dbReference type="InterPro" id="IPR031681">
    <property type="entry name" value="YwqH-like"/>
</dbReference>
<accession>A0ABT0MAE6</accession>
<evidence type="ECO:0000313" key="2">
    <source>
        <dbReference type="Proteomes" id="UP001203004"/>
    </source>
</evidence>
<gene>
    <name evidence="1" type="ORF">M3N64_04710</name>
</gene>